<protein>
    <submittedName>
        <fullName evidence="2">LysR substrate binding domain-containing protein</fullName>
    </submittedName>
</protein>
<evidence type="ECO:0000313" key="2">
    <source>
        <dbReference type="EMBL" id="SDI67148.1"/>
    </source>
</evidence>
<dbReference type="GO" id="GO:0005829">
    <property type="term" value="C:cytosol"/>
    <property type="evidence" value="ECO:0007669"/>
    <property type="project" value="TreeGrafter"/>
</dbReference>
<accession>A0A1G8MGK2</accession>
<dbReference type="EMBL" id="FNDU01000010">
    <property type="protein sequence ID" value="SDI67148.1"/>
    <property type="molecule type" value="Genomic_DNA"/>
</dbReference>
<feature type="domain" description="LysR substrate-binding" evidence="1">
    <location>
        <begin position="5"/>
        <end position="92"/>
    </location>
</feature>
<dbReference type="GO" id="GO:0006355">
    <property type="term" value="P:regulation of DNA-templated transcription"/>
    <property type="evidence" value="ECO:0007669"/>
    <property type="project" value="TreeGrafter"/>
</dbReference>
<dbReference type="PANTHER" id="PTHR30419:SF28">
    <property type="entry name" value="HTH-TYPE TRANSCRIPTIONAL REGULATOR BSDA"/>
    <property type="match status" value="1"/>
</dbReference>
<dbReference type="Proteomes" id="UP000199017">
    <property type="component" value="Unassembled WGS sequence"/>
</dbReference>
<gene>
    <name evidence="2" type="ORF">SAMN05216352_11037</name>
</gene>
<dbReference type="STRING" id="930129.SAMN05216352_11037"/>
<organism evidence="2 3">
    <name type="scientific">Alteribacillus bidgolensis</name>
    <dbReference type="NCBI Taxonomy" id="930129"/>
    <lineage>
        <taxon>Bacteria</taxon>
        <taxon>Bacillati</taxon>
        <taxon>Bacillota</taxon>
        <taxon>Bacilli</taxon>
        <taxon>Bacillales</taxon>
        <taxon>Bacillaceae</taxon>
        <taxon>Alteribacillus</taxon>
    </lineage>
</organism>
<name>A0A1G8MGK2_9BACI</name>
<proteinExistence type="predicted"/>
<sequence>MPKAGCDELIKELFKKVNLKPNVYCEVADNQTIIAMVQKDLGISIVPEIVIHGNNNLNSFELKEECFRTIGLALPNLNDVSPSVSAFIELTKSMINKNK</sequence>
<dbReference type="InterPro" id="IPR050950">
    <property type="entry name" value="HTH-type_LysR_regulators"/>
</dbReference>
<dbReference type="Pfam" id="PF03466">
    <property type="entry name" value="LysR_substrate"/>
    <property type="match status" value="1"/>
</dbReference>
<keyword evidence="3" id="KW-1185">Reference proteome</keyword>
<evidence type="ECO:0000313" key="3">
    <source>
        <dbReference type="Proteomes" id="UP000199017"/>
    </source>
</evidence>
<dbReference type="InterPro" id="IPR005119">
    <property type="entry name" value="LysR_subst-bd"/>
</dbReference>
<reference evidence="2 3" key="1">
    <citation type="submission" date="2016-10" db="EMBL/GenBank/DDBJ databases">
        <authorList>
            <person name="de Groot N.N."/>
        </authorList>
    </citation>
    <scope>NUCLEOTIDE SEQUENCE [LARGE SCALE GENOMIC DNA]</scope>
    <source>
        <strain evidence="3">P4B,CCM 7963,CECT 7998,DSM 25260,IBRC-M 10614,KCTC 13821</strain>
    </source>
</reference>
<dbReference type="SUPFAM" id="SSF53850">
    <property type="entry name" value="Periplasmic binding protein-like II"/>
    <property type="match status" value="1"/>
</dbReference>
<evidence type="ECO:0000259" key="1">
    <source>
        <dbReference type="Pfam" id="PF03466"/>
    </source>
</evidence>
<dbReference type="CDD" id="cd05466">
    <property type="entry name" value="PBP2_LTTR_substrate"/>
    <property type="match status" value="1"/>
</dbReference>
<dbReference type="PANTHER" id="PTHR30419">
    <property type="entry name" value="HTH-TYPE TRANSCRIPTIONAL REGULATOR YBHD"/>
    <property type="match status" value="1"/>
</dbReference>
<dbReference type="AlphaFoldDB" id="A0A1G8MGK2"/>
<dbReference type="Gene3D" id="3.40.190.290">
    <property type="match status" value="1"/>
</dbReference>